<dbReference type="OrthoDB" id="1719987at2759"/>
<organism evidence="1 2">
    <name type="scientific">Sesamum indicum</name>
    <name type="common">Oriental sesame</name>
    <name type="synonym">Sesamum orientale</name>
    <dbReference type="NCBI Taxonomy" id="4182"/>
    <lineage>
        <taxon>Eukaryota</taxon>
        <taxon>Viridiplantae</taxon>
        <taxon>Streptophyta</taxon>
        <taxon>Embryophyta</taxon>
        <taxon>Tracheophyta</taxon>
        <taxon>Spermatophyta</taxon>
        <taxon>Magnoliopsida</taxon>
        <taxon>eudicotyledons</taxon>
        <taxon>Gunneridae</taxon>
        <taxon>Pentapetalae</taxon>
        <taxon>asterids</taxon>
        <taxon>lamiids</taxon>
        <taxon>Lamiales</taxon>
        <taxon>Pedaliaceae</taxon>
        <taxon>Sesamum</taxon>
    </lineage>
</organism>
<gene>
    <name evidence="2" type="primary">LOC110013120</name>
</gene>
<keyword evidence="1" id="KW-1185">Reference proteome</keyword>
<reference evidence="2" key="1">
    <citation type="submission" date="2025-08" db="UniProtKB">
        <authorList>
            <consortium name="RefSeq"/>
        </authorList>
    </citation>
    <scope>IDENTIFICATION</scope>
</reference>
<dbReference type="RefSeq" id="XP_020554523.1">
    <property type="nucleotide sequence ID" value="XM_020698864.1"/>
</dbReference>
<evidence type="ECO:0000313" key="1">
    <source>
        <dbReference type="Proteomes" id="UP000504604"/>
    </source>
</evidence>
<sequence length="105" mass="11604">MEEHRRSLELEARRLSQFQLASKPLAGQSCLGYSMDELKVPEDNSRFPSADRYHYLLDVLNSGSSSDDNPKFSVNNCCDHDGAQGLNLPENPFAPALDSSISAVM</sequence>
<name>A0A8M8V642_SESIN</name>
<dbReference type="AlphaFoldDB" id="A0A8M8V642"/>
<dbReference type="KEGG" id="sind:110013120"/>
<proteinExistence type="predicted"/>
<accession>A0A8M8V642</accession>
<dbReference type="Proteomes" id="UP000504604">
    <property type="component" value="Linkage group LG14"/>
</dbReference>
<dbReference type="GeneID" id="110013120"/>
<evidence type="ECO:0000313" key="2">
    <source>
        <dbReference type="RefSeq" id="XP_020554523.1"/>
    </source>
</evidence>
<protein>
    <submittedName>
        <fullName evidence="2">Zinc finger CCCH domain-containing protein 18-like</fullName>
    </submittedName>
</protein>